<name>A0A255YC45_9SPHN</name>
<dbReference type="AlphaFoldDB" id="A0A255YC45"/>
<keyword evidence="1" id="KW-1133">Transmembrane helix</keyword>
<feature type="transmembrane region" description="Helical" evidence="1">
    <location>
        <begin position="157"/>
        <end position="175"/>
    </location>
</feature>
<dbReference type="RefSeq" id="WP_094474527.1">
    <property type="nucleotide sequence ID" value="NZ_NOXT01000120.1"/>
</dbReference>
<gene>
    <name evidence="2" type="ORF">CHU93_12590</name>
</gene>
<dbReference type="Proteomes" id="UP000216991">
    <property type="component" value="Unassembled WGS sequence"/>
</dbReference>
<protein>
    <submittedName>
        <fullName evidence="2">Uncharacterized protein</fullName>
    </submittedName>
</protein>
<comment type="caution">
    <text evidence="2">The sequence shown here is derived from an EMBL/GenBank/DDBJ whole genome shotgun (WGS) entry which is preliminary data.</text>
</comment>
<dbReference type="EMBL" id="NOXT01000120">
    <property type="protein sequence ID" value="OYQ26030.1"/>
    <property type="molecule type" value="Genomic_DNA"/>
</dbReference>
<organism evidence="2 3">
    <name type="scientific">Sandarakinorhabdus cyanobacteriorum</name>
    <dbReference type="NCBI Taxonomy" id="1981098"/>
    <lineage>
        <taxon>Bacteria</taxon>
        <taxon>Pseudomonadati</taxon>
        <taxon>Pseudomonadota</taxon>
        <taxon>Alphaproteobacteria</taxon>
        <taxon>Sphingomonadales</taxon>
        <taxon>Sphingosinicellaceae</taxon>
        <taxon>Sandarakinorhabdus</taxon>
    </lineage>
</organism>
<reference evidence="2 3" key="1">
    <citation type="submission" date="2017-07" db="EMBL/GenBank/DDBJ databases">
        <title>Sandarakinorhabdus cyanobacteriorum sp. nov., a novel bacterium isolated from cyanobacterial aggregates in a eutrophic lake.</title>
        <authorList>
            <person name="Cai H."/>
        </authorList>
    </citation>
    <scope>NUCLEOTIDE SEQUENCE [LARGE SCALE GENOMIC DNA]</scope>
    <source>
        <strain evidence="2 3">TH057</strain>
    </source>
</reference>
<keyword evidence="1" id="KW-0472">Membrane</keyword>
<evidence type="ECO:0000256" key="1">
    <source>
        <dbReference type="SAM" id="Phobius"/>
    </source>
</evidence>
<evidence type="ECO:0000313" key="2">
    <source>
        <dbReference type="EMBL" id="OYQ26030.1"/>
    </source>
</evidence>
<keyword evidence="3" id="KW-1185">Reference proteome</keyword>
<feature type="transmembrane region" description="Helical" evidence="1">
    <location>
        <begin position="71"/>
        <end position="92"/>
    </location>
</feature>
<keyword evidence="1" id="KW-0812">Transmembrane</keyword>
<proteinExistence type="predicted"/>
<dbReference type="OrthoDB" id="6022998at2"/>
<accession>A0A255YC45</accession>
<feature type="transmembrane region" description="Helical" evidence="1">
    <location>
        <begin position="12"/>
        <end position="30"/>
    </location>
</feature>
<sequence>MTRSLHWFQAFKALVYVALLANVGVFMWAADDWLAPKAIDQIGWVIILGVFEWETGRLAEGVALTRISPGALAAELAGYACALFALAHYVSIRDPVEIANATAWLAISVLIWVDLFRPDGARSFGRSALRWTLYLVTFLCALLWWRDGAWLDFFDAAIWIVCFFVIEINIFGLNLPGLRR</sequence>
<evidence type="ECO:0000313" key="3">
    <source>
        <dbReference type="Proteomes" id="UP000216991"/>
    </source>
</evidence>
<feature type="transmembrane region" description="Helical" evidence="1">
    <location>
        <begin position="128"/>
        <end position="145"/>
    </location>
</feature>